<evidence type="ECO:0000313" key="3">
    <source>
        <dbReference type="EMBL" id="CAK9118425.1"/>
    </source>
</evidence>
<sequence length="739" mass="83355">VFASLEQPTTVTVLGKLGAMHEAAKTAAEKKSKQLSNTQLKIRGLQATTSNRQKNAKKQALLKLDEEDQKSLQQKRNTRRRMIWKQLMEKRGKQPRKRIQESFDGMDPKRVYRPKLSIQDRLEVVEWVLKKKKEMQDPEPCEPDSNAESLEEEEESNRAKKRQHKELPDVWKEAAGLASKKKGKVRLQSVPAEVLASLDEHMSVMTSGVSSVTARNEEVMIWQIVNTAEKMCKEWNAKMKEKRLQLQNEKAELTAGVLDGTVNPQVVQEMKIPTLALERANRGKMKKSDPKEIGTSLNDHVSKARLSLTIMTSSWADCSPGPLGIHVPAGVMDEKDLQDFNQAHVGDAVAISSDTRTHFMSETTWNQLLYSLYSPAFDKQRRKYNLDATNKGKFLADAWFNSDLTKRPHFSELELGRTALQRAVAKFTKERSKLVQDGAGNDLTRKQKDSLSSLFAKPIWMVFLPRKQKVAPPLWMQKHTKIDQHGSMVVTCKRGKPQLLELRFRPVTLSGGSEVNYVSGGEFYLSGPNFPAALVKCVALQASDAAAAPWRLEEYDDDNADEEGSDGEQSSDHPSATESAEQDEVLEPPARWQPDRLYENFEGSDCERHDLWKPEGQVEAEESEAEFCEAAEEDHGAISRPRGKTTSAEWLQVVAEGWTYKMPTVENSTLGRRAHGRGAHAILWRMGLSTAPEAGEMYGVLWWHCWSACIGSSHATHRTVQRRSASIGRHWQMNCSSDR</sequence>
<name>A0ABP0T1Z2_9DINO</name>
<reference evidence="3 4" key="1">
    <citation type="submission" date="2024-02" db="EMBL/GenBank/DDBJ databases">
        <authorList>
            <person name="Chen Y."/>
            <person name="Shah S."/>
            <person name="Dougan E. K."/>
            <person name="Thang M."/>
            <person name="Chan C."/>
        </authorList>
    </citation>
    <scope>NUCLEOTIDE SEQUENCE [LARGE SCALE GENOMIC DNA]</scope>
</reference>
<proteinExistence type="predicted"/>
<protein>
    <recommendedName>
        <fullName evidence="5">Snurportin-1</fullName>
    </recommendedName>
</protein>
<feature type="region of interest" description="Disordered" evidence="2">
    <location>
        <begin position="557"/>
        <end position="593"/>
    </location>
</feature>
<dbReference type="Proteomes" id="UP001642484">
    <property type="component" value="Unassembled WGS sequence"/>
</dbReference>
<feature type="coiled-coil region" evidence="1">
    <location>
        <begin position="225"/>
        <end position="256"/>
    </location>
</feature>
<keyword evidence="1" id="KW-0175">Coiled coil</keyword>
<feature type="non-terminal residue" evidence="3">
    <location>
        <position position="1"/>
    </location>
</feature>
<comment type="caution">
    <text evidence="3">The sequence shown here is derived from an EMBL/GenBank/DDBJ whole genome shotgun (WGS) entry which is preliminary data.</text>
</comment>
<evidence type="ECO:0000256" key="2">
    <source>
        <dbReference type="SAM" id="MobiDB-lite"/>
    </source>
</evidence>
<evidence type="ECO:0008006" key="5">
    <source>
        <dbReference type="Google" id="ProtNLM"/>
    </source>
</evidence>
<evidence type="ECO:0000313" key="4">
    <source>
        <dbReference type="Proteomes" id="UP001642484"/>
    </source>
</evidence>
<feature type="region of interest" description="Disordered" evidence="2">
    <location>
        <begin position="134"/>
        <end position="167"/>
    </location>
</feature>
<feature type="compositionally biased region" description="Acidic residues" evidence="2">
    <location>
        <begin position="557"/>
        <end position="566"/>
    </location>
</feature>
<accession>A0ABP0T1Z2</accession>
<gene>
    <name evidence="3" type="ORF">CCMP2556_LOCUS55509</name>
</gene>
<dbReference type="EMBL" id="CAXAMN010029014">
    <property type="protein sequence ID" value="CAK9118425.1"/>
    <property type="molecule type" value="Genomic_DNA"/>
</dbReference>
<keyword evidence="4" id="KW-1185">Reference proteome</keyword>
<evidence type="ECO:0000256" key="1">
    <source>
        <dbReference type="SAM" id="Coils"/>
    </source>
</evidence>
<organism evidence="3 4">
    <name type="scientific">Durusdinium trenchii</name>
    <dbReference type="NCBI Taxonomy" id="1381693"/>
    <lineage>
        <taxon>Eukaryota</taxon>
        <taxon>Sar</taxon>
        <taxon>Alveolata</taxon>
        <taxon>Dinophyceae</taxon>
        <taxon>Suessiales</taxon>
        <taxon>Symbiodiniaceae</taxon>
        <taxon>Durusdinium</taxon>
    </lineage>
</organism>